<dbReference type="AlphaFoldDB" id="A0A261Y319"/>
<dbReference type="GO" id="GO:0030447">
    <property type="term" value="P:filamentous growth"/>
    <property type="evidence" value="ECO:0007669"/>
    <property type="project" value="EnsemblFungi"/>
</dbReference>
<feature type="domain" description="CBS" evidence="5">
    <location>
        <begin position="221"/>
        <end position="279"/>
    </location>
</feature>
<dbReference type="GO" id="GO:0043531">
    <property type="term" value="F:ADP binding"/>
    <property type="evidence" value="ECO:0007669"/>
    <property type="project" value="EnsemblFungi"/>
</dbReference>
<organism evidence="6 7">
    <name type="scientific">Bifiguratus adelaidae</name>
    <dbReference type="NCBI Taxonomy" id="1938954"/>
    <lineage>
        <taxon>Eukaryota</taxon>
        <taxon>Fungi</taxon>
        <taxon>Fungi incertae sedis</taxon>
        <taxon>Mucoromycota</taxon>
        <taxon>Mucoromycotina</taxon>
        <taxon>Endogonomycetes</taxon>
        <taxon>Endogonales</taxon>
        <taxon>Endogonales incertae sedis</taxon>
        <taxon>Bifiguratus</taxon>
    </lineage>
</organism>
<comment type="caution">
    <text evidence="6">The sequence shown here is derived from an EMBL/GenBank/DDBJ whole genome shotgun (WGS) entry which is preliminary data.</text>
</comment>
<evidence type="ECO:0000313" key="6">
    <source>
        <dbReference type="EMBL" id="OZJ04968.1"/>
    </source>
</evidence>
<dbReference type="GO" id="GO:0016208">
    <property type="term" value="F:AMP binding"/>
    <property type="evidence" value="ECO:0007669"/>
    <property type="project" value="EnsemblFungi"/>
</dbReference>
<proteinExistence type="inferred from homology"/>
<feature type="domain" description="CBS" evidence="5">
    <location>
        <begin position="145"/>
        <end position="208"/>
    </location>
</feature>
<dbReference type="PROSITE" id="PS51371">
    <property type="entry name" value="CBS"/>
    <property type="match status" value="4"/>
</dbReference>
<keyword evidence="7" id="KW-1185">Reference proteome</keyword>
<gene>
    <name evidence="6" type="ORF">BZG36_01759</name>
</gene>
<dbReference type="InterPro" id="IPR000644">
    <property type="entry name" value="CBS_dom"/>
</dbReference>
<dbReference type="GO" id="GO:0005886">
    <property type="term" value="C:plasma membrane"/>
    <property type="evidence" value="ECO:0007669"/>
    <property type="project" value="EnsemblFungi"/>
</dbReference>
<dbReference type="GO" id="GO:0007031">
    <property type="term" value="P:peroxisome organization"/>
    <property type="evidence" value="ECO:0007669"/>
    <property type="project" value="EnsemblFungi"/>
</dbReference>
<protein>
    <recommendedName>
        <fullName evidence="5">CBS domain-containing protein</fullName>
    </recommendedName>
</protein>
<name>A0A261Y319_9FUNG</name>
<dbReference type="EMBL" id="MVBO01000025">
    <property type="protein sequence ID" value="OZJ04968.1"/>
    <property type="molecule type" value="Genomic_DNA"/>
</dbReference>
<dbReference type="Proteomes" id="UP000242875">
    <property type="component" value="Unassembled WGS sequence"/>
</dbReference>
<evidence type="ECO:0000313" key="7">
    <source>
        <dbReference type="Proteomes" id="UP000242875"/>
    </source>
</evidence>
<dbReference type="GO" id="GO:0019901">
    <property type="term" value="F:protein kinase binding"/>
    <property type="evidence" value="ECO:0007669"/>
    <property type="project" value="TreeGrafter"/>
</dbReference>
<dbReference type="GO" id="GO:0005737">
    <property type="term" value="C:cytoplasm"/>
    <property type="evidence" value="ECO:0007669"/>
    <property type="project" value="EnsemblFungi"/>
</dbReference>
<dbReference type="CDD" id="cd04641">
    <property type="entry name" value="CBS_euAMPK_gamma-like_repeat2"/>
    <property type="match status" value="1"/>
</dbReference>
<dbReference type="Gene3D" id="3.10.580.10">
    <property type="entry name" value="CBS-domain"/>
    <property type="match status" value="2"/>
</dbReference>
<keyword evidence="3 4" id="KW-0129">CBS domain</keyword>
<dbReference type="SMART" id="SM00116">
    <property type="entry name" value="CBS"/>
    <property type="match status" value="4"/>
</dbReference>
<dbReference type="GO" id="GO:0004679">
    <property type="term" value="F:AMP-activated protein kinase activity"/>
    <property type="evidence" value="ECO:0007669"/>
    <property type="project" value="EnsemblFungi"/>
</dbReference>
<dbReference type="GO" id="GO:0043539">
    <property type="term" value="F:protein serine/threonine kinase activator activity"/>
    <property type="evidence" value="ECO:0007669"/>
    <property type="project" value="EnsemblFungi"/>
</dbReference>
<dbReference type="GO" id="GO:0005524">
    <property type="term" value="F:ATP binding"/>
    <property type="evidence" value="ECO:0007669"/>
    <property type="project" value="EnsemblFungi"/>
</dbReference>
<dbReference type="OrthoDB" id="286637at2759"/>
<dbReference type="PANTHER" id="PTHR13780">
    <property type="entry name" value="AMP-ACTIVATED PROTEIN KINASE, GAMMA REGULATORY SUBUNIT"/>
    <property type="match status" value="1"/>
</dbReference>
<dbReference type="Pfam" id="PF00571">
    <property type="entry name" value="CBS"/>
    <property type="match status" value="3"/>
</dbReference>
<dbReference type="GO" id="GO:0031588">
    <property type="term" value="C:nucleotide-activated protein kinase complex"/>
    <property type="evidence" value="ECO:0007669"/>
    <property type="project" value="EnsemblFungi"/>
</dbReference>
<dbReference type="CDD" id="cd04618">
    <property type="entry name" value="CBS_euAMPK_gamma-like_repeat1"/>
    <property type="match status" value="1"/>
</dbReference>
<dbReference type="PANTHER" id="PTHR13780:SF35">
    <property type="entry name" value="LD22662P"/>
    <property type="match status" value="1"/>
</dbReference>
<dbReference type="GO" id="GO:0006357">
    <property type="term" value="P:regulation of transcription by RNA polymerase II"/>
    <property type="evidence" value="ECO:0007669"/>
    <property type="project" value="EnsemblFungi"/>
</dbReference>
<dbReference type="GO" id="GO:0006914">
    <property type="term" value="P:autophagy"/>
    <property type="evidence" value="ECO:0007669"/>
    <property type="project" value="EnsemblFungi"/>
</dbReference>
<feature type="domain" description="CBS" evidence="5">
    <location>
        <begin position="60"/>
        <end position="119"/>
    </location>
</feature>
<dbReference type="InterPro" id="IPR050511">
    <property type="entry name" value="AMPK_gamma/SDS23_families"/>
</dbReference>
<dbReference type="GO" id="GO:0005641">
    <property type="term" value="C:nuclear envelope lumen"/>
    <property type="evidence" value="ECO:0007669"/>
    <property type="project" value="EnsemblFungi"/>
</dbReference>
<dbReference type="SUPFAM" id="SSF54631">
    <property type="entry name" value="CBS-domain pair"/>
    <property type="match status" value="2"/>
</dbReference>
<dbReference type="GO" id="GO:2000217">
    <property type="term" value="P:regulation of invasive growth in response to glucose limitation"/>
    <property type="evidence" value="ECO:0007669"/>
    <property type="project" value="EnsemblFungi"/>
</dbReference>
<comment type="similarity">
    <text evidence="1">Belongs to the 5'-AMP-activated protein kinase gamma subunit family.</text>
</comment>
<dbReference type="GO" id="GO:0045722">
    <property type="term" value="P:positive regulation of gluconeogenesis"/>
    <property type="evidence" value="ECO:0007669"/>
    <property type="project" value="EnsemblFungi"/>
</dbReference>
<feature type="domain" description="CBS" evidence="5">
    <location>
        <begin position="289"/>
        <end position="341"/>
    </location>
</feature>
<reference evidence="6 7" key="1">
    <citation type="journal article" date="2017" name="Mycologia">
        <title>Bifiguratus adelaidae, gen. et sp. nov., a new member of Mucoromycotina in endophytic and soil-dwelling habitats.</title>
        <authorList>
            <person name="Torres-Cruz T.J."/>
            <person name="Billingsley Tobias T.L."/>
            <person name="Almatruk M."/>
            <person name="Hesse C."/>
            <person name="Kuske C.R."/>
            <person name="Desiro A."/>
            <person name="Benucci G.M."/>
            <person name="Bonito G."/>
            <person name="Stajich J.E."/>
            <person name="Dunlap C."/>
            <person name="Arnold A.E."/>
            <person name="Porras-Alfaro A."/>
        </authorList>
    </citation>
    <scope>NUCLEOTIDE SEQUENCE [LARGE SCALE GENOMIC DNA]</scope>
    <source>
        <strain evidence="6 7">AZ0501</strain>
    </source>
</reference>
<evidence type="ECO:0000256" key="3">
    <source>
        <dbReference type="ARBA" id="ARBA00023122"/>
    </source>
</evidence>
<evidence type="ECO:0000259" key="5">
    <source>
        <dbReference type="PROSITE" id="PS51371"/>
    </source>
</evidence>
<evidence type="ECO:0000256" key="1">
    <source>
        <dbReference type="ARBA" id="ARBA00006750"/>
    </source>
</evidence>
<evidence type="ECO:0000256" key="4">
    <source>
        <dbReference type="PROSITE-ProRule" id="PRU00703"/>
    </source>
</evidence>
<dbReference type="InterPro" id="IPR046342">
    <property type="entry name" value="CBS_dom_sf"/>
</dbReference>
<evidence type="ECO:0000256" key="2">
    <source>
        <dbReference type="ARBA" id="ARBA00022737"/>
    </source>
</evidence>
<dbReference type="GO" id="GO:0042802">
    <property type="term" value="F:identical protein binding"/>
    <property type="evidence" value="ECO:0007669"/>
    <property type="project" value="EnsemblFungi"/>
</dbReference>
<sequence>MSVTPQQDVPFPHWEAELDSPSLQGNMATDISRDRPSKDAVQRLMKTFLKENSSYDVLPVSYRLIVLDTKLLVKKALAVMMQNGVVSAPLWDAEAHHFAGMLTVSDFINLIQYYYTHSSVESALQDIDTFQIQHMRMVEKTIGAPPRQLLSIHPMSTLYDACKLLVESRSHRIPLIDRDSATGQELIASVLTQHRILRFIAMNFKHTRCLVQPLSELRIGIYENLATAKLSTPVIQVINMFVERKISSVPIVDDRGAVLNVYETVDVMSIARSQKYHELDIPVGQALQARPADYPGVHTCTLNDTLASIFAIIRKRKVYRLIVIDGDNKLKGIVSLSDILR</sequence>
<accession>A0A261Y319</accession>
<keyword evidence="2" id="KW-0677">Repeat</keyword>